<feature type="domain" description="Glycosyltransferase 2-like" evidence="2">
    <location>
        <begin position="5"/>
        <end position="128"/>
    </location>
</feature>
<feature type="region of interest" description="Disordered" evidence="1">
    <location>
        <begin position="327"/>
        <end position="346"/>
    </location>
</feature>
<evidence type="ECO:0000259" key="2">
    <source>
        <dbReference type="Pfam" id="PF00535"/>
    </source>
</evidence>
<dbReference type="OrthoDB" id="6653642at2"/>
<dbReference type="AlphaFoldDB" id="A0A4U0QPQ9"/>
<gene>
    <name evidence="3" type="ORF">FA740_10685</name>
</gene>
<protein>
    <submittedName>
        <fullName evidence="3">Glycosyltransferase family 2 protein</fullName>
    </submittedName>
</protein>
<organism evidence="3 4">
    <name type="scientific">Paracoccus hibiscisoli</name>
    <dbReference type="NCBI Taxonomy" id="2023261"/>
    <lineage>
        <taxon>Bacteria</taxon>
        <taxon>Pseudomonadati</taxon>
        <taxon>Pseudomonadota</taxon>
        <taxon>Alphaproteobacteria</taxon>
        <taxon>Rhodobacterales</taxon>
        <taxon>Paracoccaceae</taxon>
        <taxon>Paracoccus</taxon>
    </lineage>
</organism>
<proteinExistence type="predicted"/>
<evidence type="ECO:0000256" key="1">
    <source>
        <dbReference type="SAM" id="MobiDB-lite"/>
    </source>
</evidence>
<dbReference type="Pfam" id="PF00535">
    <property type="entry name" value="Glycos_transf_2"/>
    <property type="match status" value="1"/>
</dbReference>
<dbReference type="InterPro" id="IPR029044">
    <property type="entry name" value="Nucleotide-diphossugar_trans"/>
</dbReference>
<keyword evidence="4" id="KW-1185">Reference proteome</keyword>
<sequence length="346" mass="37209">MIRVSVIIPTYNRAGDLPRVLDALAAQSMPDFEVIVVDNGSTDDTAALLSDRASRMAQPLIHLPITPSGPAGARNAGMGIARGAYLAFVDSDVALAPDWLALTLAELDLHPGLPAVGGVVIYQNDTGHVNAYGGQLSPIGLAWDACEGQPVARITGPAPRLWINCSALLVRADAARAVGGFAPDFFYGFEDSDFGWRLSVAFGPQRVIPGARSFHNVGDTIGRAAGPLVYHGCKNRLASLIANARGRHLVWALPVALAYGVADAALHAPRGPRWRALAWNLGHLPATLARRRLLAPLRRHDRAVAWLFADRWFPAIRLRGMRRRPNRVQDVSDPGARDDRMTEGAS</sequence>
<dbReference type="InterPro" id="IPR050834">
    <property type="entry name" value="Glycosyltransf_2"/>
</dbReference>
<evidence type="ECO:0000313" key="3">
    <source>
        <dbReference type="EMBL" id="TJZ83899.1"/>
    </source>
</evidence>
<dbReference type="PANTHER" id="PTHR43685">
    <property type="entry name" value="GLYCOSYLTRANSFERASE"/>
    <property type="match status" value="1"/>
</dbReference>
<dbReference type="EMBL" id="SUNH01000014">
    <property type="protein sequence ID" value="TJZ83899.1"/>
    <property type="molecule type" value="Genomic_DNA"/>
</dbReference>
<name>A0A4U0QPQ9_9RHOB</name>
<feature type="compositionally biased region" description="Basic and acidic residues" evidence="1">
    <location>
        <begin position="335"/>
        <end position="346"/>
    </location>
</feature>
<accession>A0A4U0QPQ9</accession>
<dbReference type="PANTHER" id="PTHR43685:SF2">
    <property type="entry name" value="GLYCOSYLTRANSFERASE 2-LIKE DOMAIN-CONTAINING PROTEIN"/>
    <property type="match status" value="1"/>
</dbReference>
<dbReference type="GO" id="GO:0044010">
    <property type="term" value="P:single-species biofilm formation"/>
    <property type="evidence" value="ECO:0007669"/>
    <property type="project" value="TreeGrafter"/>
</dbReference>
<reference evidence="3 4" key="1">
    <citation type="submission" date="2019-04" db="EMBL/GenBank/DDBJ databases">
        <authorList>
            <person name="Li J."/>
        </authorList>
    </citation>
    <scope>NUCLEOTIDE SEQUENCE [LARGE SCALE GENOMIC DNA]</scope>
    <source>
        <strain evidence="3 4">CCTCC AB2016182</strain>
    </source>
</reference>
<comment type="caution">
    <text evidence="3">The sequence shown here is derived from an EMBL/GenBank/DDBJ whole genome shotgun (WGS) entry which is preliminary data.</text>
</comment>
<dbReference type="Proteomes" id="UP000306223">
    <property type="component" value="Unassembled WGS sequence"/>
</dbReference>
<dbReference type="RefSeq" id="WP_136856768.1">
    <property type="nucleotide sequence ID" value="NZ_SUNH01000014.1"/>
</dbReference>
<dbReference type="InterPro" id="IPR001173">
    <property type="entry name" value="Glyco_trans_2-like"/>
</dbReference>
<dbReference type="GO" id="GO:0016740">
    <property type="term" value="F:transferase activity"/>
    <property type="evidence" value="ECO:0007669"/>
    <property type="project" value="UniProtKB-KW"/>
</dbReference>
<dbReference type="SUPFAM" id="SSF53448">
    <property type="entry name" value="Nucleotide-diphospho-sugar transferases"/>
    <property type="match status" value="1"/>
</dbReference>
<dbReference type="CDD" id="cd00761">
    <property type="entry name" value="Glyco_tranf_GTA_type"/>
    <property type="match status" value="1"/>
</dbReference>
<keyword evidence="3" id="KW-0808">Transferase</keyword>
<dbReference type="Gene3D" id="3.90.550.10">
    <property type="entry name" value="Spore Coat Polysaccharide Biosynthesis Protein SpsA, Chain A"/>
    <property type="match status" value="1"/>
</dbReference>
<evidence type="ECO:0000313" key="4">
    <source>
        <dbReference type="Proteomes" id="UP000306223"/>
    </source>
</evidence>